<gene>
    <name evidence="15" type="ORF">CAOG_009995</name>
</gene>
<feature type="compositionally biased region" description="Low complexity" evidence="12">
    <location>
        <begin position="7"/>
        <end position="29"/>
    </location>
</feature>
<dbReference type="Pfam" id="PF00925">
    <property type="entry name" value="GTP_cyclohydro2"/>
    <property type="match status" value="1"/>
</dbReference>
<dbReference type="InterPro" id="IPR036144">
    <property type="entry name" value="RibA-like_sf"/>
</dbReference>
<evidence type="ECO:0000313" key="16">
    <source>
        <dbReference type="Proteomes" id="UP000008743"/>
    </source>
</evidence>
<evidence type="ECO:0000256" key="4">
    <source>
        <dbReference type="ARBA" id="ARBA00012762"/>
    </source>
</evidence>
<reference evidence="16" key="1">
    <citation type="submission" date="2011-02" db="EMBL/GenBank/DDBJ databases">
        <title>The Genome Sequence of Capsaspora owczarzaki ATCC 30864.</title>
        <authorList>
            <person name="Russ C."/>
            <person name="Cuomo C."/>
            <person name="Burger G."/>
            <person name="Gray M.W."/>
            <person name="Holland P.W.H."/>
            <person name="King N."/>
            <person name="Lang F.B.F."/>
            <person name="Roger A.J."/>
            <person name="Ruiz-Trillo I."/>
            <person name="Young S.K."/>
            <person name="Zeng Q."/>
            <person name="Gargeya S."/>
            <person name="Alvarado L."/>
            <person name="Berlin A."/>
            <person name="Chapman S.B."/>
            <person name="Chen Z."/>
            <person name="Freedman E."/>
            <person name="Gellesch M."/>
            <person name="Goldberg J."/>
            <person name="Griggs A."/>
            <person name="Gujja S."/>
            <person name="Heilman E."/>
            <person name="Heiman D."/>
            <person name="Howarth C."/>
            <person name="Mehta T."/>
            <person name="Neiman D."/>
            <person name="Pearson M."/>
            <person name="Roberts A."/>
            <person name="Saif S."/>
            <person name="Shea T."/>
            <person name="Shenoy N."/>
            <person name="Sisk P."/>
            <person name="Stolte C."/>
            <person name="Sykes S."/>
            <person name="White J."/>
            <person name="Yandava C."/>
            <person name="Haas B."/>
            <person name="Nusbaum C."/>
            <person name="Birren B."/>
        </authorList>
    </citation>
    <scope>NUCLEOTIDE SEQUENCE</scope>
    <source>
        <strain evidence="16">ATCC 30864</strain>
    </source>
</reference>
<comment type="cofactor">
    <cofactor evidence="1">
        <name>Zn(2+)</name>
        <dbReference type="ChEBI" id="CHEBI:29105"/>
    </cofactor>
</comment>
<keyword evidence="16" id="KW-1185">Reference proteome</keyword>
<feature type="region of interest" description="Disordered" evidence="12">
    <location>
        <begin position="1"/>
        <end position="108"/>
    </location>
</feature>
<dbReference type="GO" id="GO:0008703">
    <property type="term" value="F:5-amino-6-(5-phosphoribosylamino)uracil reductase activity"/>
    <property type="evidence" value="ECO:0007669"/>
    <property type="project" value="InterPro"/>
</dbReference>
<dbReference type="InterPro" id="IPR024072">
    <property type="entry name" value="DHFR-like_dom_sf"/>
</dbReference>
<evidence type="ECO:0000256" key="12">
    <source>
        <dbReference type="SAM" id="MobiDB-lite"/>
    </source>
</evidence>
<dbReference type="InterPro" id="IPR002734">
    <property type="entry name" value="RibDG_C"/>
</dbReference>
<evidence type="ECO:0000256" key="1">
    <source>
        <dbReference type="ARBA" id="ARBA00001947"/>
    </source>
</evidence>
<dbReference type="InParanoid" id="A0A0D2WVF4"/>
<dbReference type="OrthoDB" id="60371at2759"/>
<comment type="similarity">
    <text evidence="3">In the N-terminal section; belongs to the DHBP synthase family.</text>
</comment>
<dbReference type="PANTHER" id="PTHR21327">
    <property type="entry name" value="GTP CYCLOHYDROLASE II-RELATED"/>
    <property type="match status" value="1"/>
</dbReference>
<dbReference type="EC" id="3.5.4.25" evidence="4"/>
<keyword evidence="5" id="KW-0686">Riboflavin biosynthesis</keyword>
<evidence type="ECO:0000256" key="8">
    <source>
        <dbReference type="ARBA" id="ARBA00022801"/>
    </source>
</evidence>
<protein>
    <recommendedName>
        <fullName evidence="4">GTP cyclohydrolase II</fullName>
        <ecNumber evidence="4">3.5.4.25</ecNumber>
    </recommendedName>
</protein>
<keyword evidence="9" id="KW-0862">Zinc</keyword>
<dbReference type="SUPFAM" id="SSF142695">
    <property type="entry name" value="RibA-like"/>
    <property type="match status" value="1"/>
</dbReference>
<dbReference type="GO" id="GO:0003935">
    <property type="term" value="F:GTP cyclohydrolase II activity"/>
    <property type="evidence" value="ECO:0007669"/>
    <property type="project" value="UniProtKB-EC"/>
</dbReference>
<feature type="compositionally biased region" description="Low complexity" evidence="12">
    <location>
        <begin position="73"/>
        <end position="108"/>
    </location>
</feature>
<dbReference type="InterPro" id="IPR032677">
    <property type="entry name" value="GTP_cyclohydro_II"/>
</dbReference>
<dbReference type="NCBIfam" id="TIGR00505">
    <property type="entry name" value="ribA"/>
    <property type="match status" value="1"/>
</dbReference>
<dbReference type="UniPathway" id="UPA00275"/>
<dbReference type="EMBL" id="KE346370">
    <property type="protein sequence ID" value="KJE96138.1"/>
    <property type="molecule type" value="Genomic_DNA"/>
</dbReference>
<evidence type="ECO:0000256" key="11">
    <source>
        <dbReference type="ARBA" id="ARBA00049295"/>
    </source>
</evidence>
<dbReference type="SUPFAM" id="SSF53597">
    <property type="entry name" value="Dihydrofolate reductase-like"/>
    <property type="match status" value="1"/>
</dbReference>
<comment type="pathway">
    <text evidence="2">Cofactor biosynthesis; riboflavin biosynthesis; 5-amino-6-(D-ribitylamino)uracil from GTP: step 1/4.</text>
</comment>
<evidence type="ECO:0000256" key="5">
    <source>
        <dbReference type="ARBA" id="ARBA00022619"/>
    </source>
</evidence>
<evidence type="ECO:0000256" key="7">
    <source>
        <dbReference type="ARBA" id="ARBA00022741"/>
    </source>
</evidence>
<dbReference type="Gene3D" id="3.40.430.10">
    <property type="entry name" value="Dihydrofolate Reductase, subunit A"/>
    <property type="match status" value="1"/>
</dbReference>
<proteinExistence type="inferred from homology"/>
<feature type="domain" description="GTP cyclohydrolase II" evidence="13">
    <location>
        <begin position="179"/>
        <end position="350"/>
    </location>
</feature>
<dbReference type="HAMAP" id="MF_00179">
    <property type="entry name" value="RibA"/>
    <property type="match status" value="1"/>
</dbReference>
<evidence type="ECO:0000259" key="13">
    <source>
        <dbReference type="Pfam" id="PF00925"/>
    </source>
</evidence>
<dbReference type="GO" id="GO:0009231">
    <property type="term" value="P:riboflavin biosynthetic process"/>
    <property type="evidence" value="ECO:0007669"/>
    <property type="project" value="UniProtKB-UniPathway"/>
</dbReference>
<evidence type="ECO:0000256" key="6">
    <source>
        <dbReference type="ARBA" id="ARBA00022723"/>
    </source>
</evidence>
<evidence type="ECO:0000256" key="2">
    <source>
        <dbReference type="ARBA" id="ARBA00004853"/>
    </source>
</evidence>
<dbReference type="Gene3D" id="3.40.50.10990">
    <property type="entry name" value="GTP cyclohydrolase II"/>
    <property type="match status" value="1"/>
</dbReference>
<evidence type="ECO:0000313" key="15">
    <source>
        <dbReference type="EMBL" id="KJE96138.1"/>
    </source>
</evidence>
<dbReference type="AlphaFoldDB" id="A0A0D2WVF4"/>
<keyword evidence="8" id="KW-0378">Hydrolase</keyword>
<dbReference type="InterPro" id="IPR011549">
    <property type="entry name" value="RibD_C"/>
</dbReference>
<dbReference type="NCBIfam" id="TIGR00227">
    <property type="entry name" value="ribD_Cterm"/>
    <property type="match status" value="1"/>
</dbReference>
<evidence type="ECO:0000256" key="3">
    <source>
        <dbReference type="ARBA" id="ARBA00005520"/>
    </source>
</evidence>
<accession>A0A0D2WVF4</accession>
<dbReference type="NCBIfam" id="NF001591">
    <property type="entry name" value="PRK00393.1"/>
    <property type="match status" value="1"/>
</dbReference>
<evidence type="ECO:0000259" key="14">
    <source>
        <dbReference type="Pfam" id="PF01872"/>
    </source>
</evidence>
<dbReference type="GO" id="GO:0046872">
    <property type="term" value="F:metal ion binding"/>
    <property type="evidence" value="ECO:0007669"/>
    <property type="project" value="UniProtKB-KW"/>
</dbReference>
<dbReference type="FunFam" id="3.40.50.10990:FF:000001">
    <property type="entry name" value="Riboflavin biosynthesis protein RibBA"/>
    <property type="match status" value="1"/>
</dbReference>
<dbReference type="InterPro" id="IPR000926">
    <property type="entry name" value="RibA"/>
</dbReference>
<dbReference type="PANTHER" id="PTHR21327:SF29">
    <property type="entry name" value="GTP CYCLOHYDROLASE-2"/>
    <property type="match status" value="1"/>
</dbReference>
<sequence length="698" mass="74187">MRLVTVSSPSSPSSPSSSSPSSSSSSSPSTDLVHPSSHPHRTPSPPQPFSGSIQATAAAAVTSSSPLAPGNPTSAHTSTTSSSSDTTTLNTTFTPTTDTATTASSMPPALAIPATTALPTATAPDHVKEHSAHQAHDNHDHDHHLVDSLLASANVTKHNSTPSTASTNSSSLPEKLVREVQTRIPTDFGSFQLALYSSNKDNKEHCAMIYGDVSTSLTNANGELEPVPVRVHSECFTGEVMGSRRCDCAEQLRKGLQYIANQGRGVVVFLRQEGRGIGLRNKLRAYNLQDQGYDTVDANLLLGRGADERDFTVAALILQDLGISHVRLLTNNPVKIEALVSHGITVHQRVGMAPEFVSGDNRDYFVTKNRRLRHLIDIVDHKGASTSSDTTTNTAMATPEEQASPVNGGSPERPLSPLQVSASSPAVVTTTTTTTADASTVSGGNLHNSTSESHGTKHTQDFLAGAKLQRMLRDQAERPYVVLSYAQSLDGCIAAEKGKPLAISGEASLVMTHRLRAEHAGILVGINTVLADNPSLTVRLVSGNNPQPIVLDTHLRFPLTAKLLTATPLKPWIITSLTADASREQRLVELGARVIRVPIDPATNSVSLVEALHALYRIGLPSVMVEGGASVIRSFLNHPSHLIDRLVVTIAPVILAGTHSTLDGKPQQPVALPQLRNVKYEQFGRDVVLSAEPYWASS</sequence>
<dbReference type="Proteomes" id="UP000008743">
    <property type="component" value="Unassembled WGS sequence"/>
</dbReference>
<feature type="compositionally biased region" description="Low complexity" evidence="12">
    <location>
        <begin position="420"/>
        <end position="442"/>
    </location>
</feature>
<keyword evidence="7" id="KW-0547">Nucleotide-binding</keyword>
<dbReference type="Pfam" id="PF01872">
    <property type="entry name" value="RibD_C"/>
    <property type="match status" value="1"/>
</dbReference>
<dbReference type="eggNOG" id="KOG1284">
    <property type="taxonomic scope" value="Eukaryota"/>
</dbReference>
<feature type="compositionally biased region" description="Polar residues" evidence="12">
    <location>
        <begin position="443"/>
        <end position="453"/>
    </location>
</feature>
<dbReference type="GO" id="GO:0005525">
    <property type="term" value="F:GTP binding"/>
    <property type="evidence" value="ECO:0007669"/>
    <property type="project" value="UniProtKB-KW"/>
</dbReference>
<name>A0A0D2WVF4_CAPO3</name>
<evidence type="ECO:0000256" key="10">
    <source>
        <dbReference type="ARBA" id="ARBA00023134"/>
    </source>
</evidence>
<keyword evidence="10" id="KW-0342">GTP-binding</keyword>
<dbReference type="PhylomeDB" id="A0A0D2WVF4"/>
<feature type="compositionally biased region" description="Low complexity" evidence="12">
    <location>
        <begin position="50"/>
        <end position="65"/>
    </location>
</feature>
<feature type="domain" description="Bacterial bifunctional deaminase-reductase C-terminal" evidence="14">
    <location>
        <begin position="479"/>
        <end position="689"/>
    </location>
</feature>
<feature type="region of interest" description="Disordered" evidence="12">
    <location>
        <begin position="383"/>
        <end position="458"/>
    </location>
</feature>
<organism evidence="15 16">
    <name type="scientific">Capsaspora owczarzaki (strain ATCC 30864)</name>
    <dbReference type="NCBI Taxonomy" id="595528"/>
    <lineage>
        <taxon>Eukaryota</taxon>
        <taxon>Filasterea</taxon>
        <taxon>Capsaspora</taxon>
    </lineage>
</organism>
<keyword evidence="6" id="KW-0479">Metal-binding</keyword>
<dbReference type="CDD" id="cd00641">
    <property type="entry name" value="GTP_cyclohydro2"/>
    <property type="match status" value="1"/>
</dbReference>
<dbReference type="STRING" id="595528.A0A0D2WVF4"/>
<feature type="compositionally biased region" description="Low complexity" evidence="12">
    <location>
        <begin position="384"/>
        <end position="398"/>
    </location>
</feature>
<evidence type="ECO:0000256" key="9">
    <source>
        <dbReference type="ARBA" id="ARBA00022833"/>
    </source>
</evidence>
<comment type="catalytic activity">
    <reaction evidence="11">
        <text>GTP + 4 H2O = 2,5-diamino-6-hydroxy-4-(5-phosphoribosylamino)-pyrimidine + formate + 2 phosphate + 3 H(+)</text>
        <dbReference type="Rhea" id="RHEA:23704"/>
        <dbReference type="ChEBI" id="CHEBI:15377"/>
        <dbReference type="ChEBI" id="CHEBI:15378"/>
        <dbReference type="ChEBI" id="CHEBI:15740"/>
        <dbReference type="ChEBI" id="CHEBI:37565"/>
        <dbReference type="ChEBI" id="CHEBI:43474"/>
        <dbReference type="ChEBI" id="CHEBI:58614"/>
        <dbReference type="EC" id="3.5.4.25"/>
    </reaction>
</comment>
<dbReference type="GO" id="GO:0050661">
    <property type="term" value="F:NADP binding"/>
    <property type="evidence" value="ECO:0007669"/>
    <property type="project" value="InterPro"/>
</dbReference>